<feature type="region of interest" description="Disordered" evidence="2">
    <location>
        <begin position="24"/>
        <end position="110"/>
    </location>
</feature>
<feature type="coiled-coil region" evidence="1">
    <location>
        <begin position="1085"/>
        <end position="1112"/>
    </location>
</feature>
<feature type="compositionally biased region" description="Low complexity" evidence="2">
    <location>
        <begin position="81"/>
        <end position="91"/>
    </location>
</feature>
<feature type="region of interest" description="Disordered" evidence="2">
    <location>
        <begin position="1219"/>
        <end position="1243"/>
    </location>
</feature>
<evidence type="ECO:0000256" key="2">
    <source>
        <dbReference type="SAM" id="MobiDB-lite"/>
    </source>
</evidence>
<name>A0A127ZAJ7_9BASI</name>
<dbReference type="AlphaFoldDB" id="A0A127ZAJ7"/>
<feature type="coiled-coil region" evidence="1">
    <location>
        <begin position="855"/>
        <end position="905"/>
    </location>
</feature>
<feature type="coiled-coil region" evidence="1">
    <location>
        <begin position="730"/>
        <end position="764"/>
    </location>
</feature>
<evidence type="ECO:0000313" key="3">
    <source>
        <dbReference type="EMBL" id="CDU23160.1"/>
    </source>
</evidence>
<feature type="compositionally biased region" description="Polar residues" evidence="2">
    <location>
        <begin position="558"/>
        <end position="575"/>
    </location>
</feature>
<feature type="compositionally biased region" description="Polar residues" evidence="2">
    <location>
        <begin position="99"/>
        <end position="110"/>
    </location>
</feature>
<protein>
    <submittedName>
        <fullName evidence="3">Uncharacterized protein</fullName>
    </submittedName>
</protein>
<feature type="compositionally biased region" description="Low complexity" evidence="2">
    <location>
        <begin position="398"/>
        <end position="416"/>
    </location>
</feature>
<feature type="compositionally biased region" description="Basic and acidic residues" evidence="2">
    <location>
        <begin position="254"/>
        <end position="271"/>
    </location>
</feature>
<reference evidence="3" key="1">
    <citation type="submission" date="2014-06" db="EMBL/GenBank/DDBJ databases">
        <authorList>
            <person name="Ju J."/>
            <person name="Zhang J."/>
        </authorList>
    </citation>
    <scope>NUCLEOTIDE SEQUENCE</scope>
    <source>
        <strain evidence="3">SscI8</strain>
    </source>
</reference>
<dbReference type="PANTHER" id="PTHR48125">
    <property type="entry name" value="LP07818P1"/>
    <property type="match status" value="1"/>
</dbReference>
<gene>
    <name evidence="3" type="ORF">SPSC_01790</name>
</gene>
<feature type="compositionally biased region" description="Low complexity" evidence="2">
    <location>
        <begin position="145"/>
        <end position="162"/>
    </location>
</feature>
<feature type="compositionally biased region" description="Low complexity" evidence="2">
    <location>
        <begin position="544"/>
        <end position="556"/>
    </location>
</feature>
<feature type="compositionally biased region" description="Low complexity" evidence="2">
    <location>
        <begin position="333"/>
        <end position="347"/>
    </location>
</feature>
<proteinExistence type="predicted"/>
<feature type="coiled-coil region" evidence="1">
    <location>
        <begin position="939"/>
        <end position="1012"/>
    </location>
</feature>
<sequence length="1243" mass="133595">MMDASLSADQSGLSDLSTASIADIGQQYLGPPSPLIDQQPASLPQTPNSAHLNTTPGPSRIKRDNTAADKSGAAWTPSPDASASRSKSTTRSIHRPSPKNDNGNGNESIGSSLGTFDYSNASFSESFLRQAGAHMLAGLDETELPPAASSSPSPRYRNSSSPTVTARPIRTADPRTPFTGKSLRTRMAEAGVIDSPTSSDGSSPISSPTTRMLPDTHTRSISFQQEHADQHSLTSSLHSPWVDRFTTTNSPSSDRLHNGRDSSPLQHERPAVGESEWQEGLSMVPEESYVEGASQLPTSPAVEHAVSQRSIVLNEPSSASVLHNKSLELVVDTSTSSIPTPSQTTVSNDNVASPDLTPSPETSPSNDAGPSQAASTDVEPAQDSDASHSRVKAPSLPATPRSSPGTPATPSTAPRTVNTPRSFARLRVGTPVHSSPLSRVINFSPASSGSATSQWQNPVSQRGGLHALASSPAPSAVETDSVPAVEQDTSFESTAEPLARTAHSSPSGSSRWGKNEEKHASHPQTPNSATPALQAATNPSHLWSPATSASFATPASHRPQQPSAPTTPAFSQSLSAAHRTPLTDAYSSPAADFGTPQWSPSPAPISAKIELAPEAEEEKLQSLEAEQDELATSSACSSTSGASERKQSGDVSTSSQPAIESSSRKEKEHDLSLVSTTQQFDSPSAARFFRMQLTRVLPPVSVPAQLASVPELGMVASAFDSLGHLSDSRVSRLVAQLSASTARIEELESALEARESERDELQDVRFTLSQLSVQYDDLVQEANGKDAAMADLVKQLERQLQESHREREVELVRQLQEERRLREVERRDYVVRIQGLMNSAVTPRVPSDQEGHESGDQLRAAIEQAKEQLRLTLEKDFDIRRAMEQRELQARVEQLERELAAKAASHLDNDAASDGGHDSELQRQIGHLTSELDRRFEELHDLREDVESITLQRDTAEEKVLLLERQLDEARSQAHDHSNSTSRINKQLEEELDELRSTLADRDAEIARLQETLSLTNSHLTSLTSNHDALTNQHDHLSKQHTSASARITQLESHIDTLESQLRTRTPAKPTEAPAAPGTPAPDRVLKLERELASLQLELLKLGKANDALQEDNIHFSIALSAKQLELGMVKRNARFALKNAQAHLNATVGGDNVGLPRSKGVATARSGGERGEVVFPAVPEGDFAVQAGVVEAGKENGKGEQANQARMHARQMLAQRRATTESTGQTGHAGHAVRRARPMLAA</sequence>
<feature type="compositionally biased region" description="Polar residues" evidence="2">
    <location>
        <begin position="502"/>
        <end position="512"/>
    </location>
</feature>
<feature type="compositionally biased region" description="Low complexity" evidence="2">
    <location>
        <begin position="1064"/>
        <end position="1082"/>
    </location>
</feature>
<feature type="compositionally biased region" description="Polar residues" evidence="2">
    <location>
        <begin position="649"/>
        <end position="661"/>
    </location>
</feature>
<accession>A0A127ZAJ7</accession>
<feature type="compositionally biased region" description="Low complexity" evidence="2">
    <location>
        <begin position="631"/>
        <end position="642"/>
    </location>
</feature>
<feature type="compositionally biased region" description="Basic residues" evidence="2">
    <location>
        <begin position="1232"/>
        <end position="1243"/>
    </location>
</feature>
<dbReference type="EMBL" id="LK056662">
    <property type="protein sequence ID" value="CDU23160.1"/>
    <property type="molecule type" value="Genomic_DNA"/>
</dbReference>
<organism evidence="3">
    <name type="scientific">Sporisorium scitamineum</name>
    <dbReference type="NCBI Taxonomy" id="49012"/>
    <lineage>
        <taxon>Eukaryota</taxon>
        <taxon>Fungi</taxon>
        <taxon>Dikarya</taxon>
        <taxon>Basidiomycota</taxon>
        <taxon>Ustilaginomycotina</taxon>
        <taxon>Ustilaginomycetes</taxon>
        <taxon>Ustilaginales</taxon>
        <taxon>Ustilaginaceae</taxon>
        <taxon>Sporisorium</taxon>
    </lineage>
</organism>
<feature type="region of interest" description="Disordered" evidence="2">
    <location>
        <begin position="241"/>
        <end position="302"/>
    </location>
</feature>
<evidence type="ECO:0000256" key="1">
    <source>
        <dbReference type="SAM" id="Coils"/>
    </source>
</evidence>
<feature type="compositionally biased region" description="Polar residues" evidence="2">
    <location>
        <begin position="39"/>
        <end position="57"/>
    </location>
</feature>
<dbReference type="OrthoDB" id="2593174at2759"/>
<feature type="compositionally biased region" description="Polar residues" evidence="2">
    <location>
        <begin position="522"/>
        <end position="541"/>
    </location>
</feature>
<feature type="compositionally biased region" description="Basic and acidic residues" evidence="2">
    <location>
        <begin position="662"/>
        <end position="671"/>
    </location>
</feature>
<feature type="region of interest" description="Disordered" evidence="2">
    <location>
        <begin position="333"/>
        <end position="677"/>
    </location>
</feature>
<feature type="region of interest" description="Disordered" evidence="2">
    <location>
        <begin position="143"/>
        <end position="215"/>
    </location>
</feature>
<feature type="compositionally biased region" description="Polar residues" evidence="2">
    <location>
        <begin position="444"/>
        <end position="460"/>
    </location>
</feature>
<feature type="region of interest" description="Disordered" evidence="2">
    <location>
        <begin position="1063"/>
        <end position="1082"/>
    </location>
</feature>
<feature type="compositionally biased region" description="Polar residues" evidence="2">
    <location>
        <begin position="359"/>
        <end position="375"/>
    </location>
</feature>
<feature type="compositionally biased region" description="Low complexity" evidence="2">
    <location>
        <begin position="193"/>
        <end position="210"/>
    </location>
</feature>
<keyword evidence="1" id="KW-0175">Coiled coil</keyword>
<dbReference type="Gene3D" id="1.10.287.1490">
    <property type="match status" value="1"/>
</dbReference>
<dbReference type="PANTHER" id="PTHR48125:SF10">
    <property type="entry name" value="OS12G0136300 PROTEIN"/>
    <property type="match status" value="1"/>
</dbReference>